<feature type="transmembrane region" description="Helical" evidence="1">
    <location>
        <begin position="43"/>
        <end position="62"/>
    </location>
</feature>
<name>A0A385TMM4_PAELA</name>
<dbReference type="EMBL" id="CP032412">
    <property type="protein sequence ID" value="AYB44866.1"/>
    <property type="molecule type" value="Genomic_DNA"/>
</dbReference>
<keyword evidence="1" id="KW-0472">Membrane</keyword>
<sequence length="191" mass="22249">MKQTNSKTIAVVGIATIAVILIGIILIIYSFTKLFFSIEKEVSAAIIATMGTILVSVFSVIYTKYLEKKRLIEQELRDKKLPMYELFVNYWFDLMYKKKLTGKAMEEKEMVAFFKEFTQGLLVWGSDGVISKWSDFRVKMVNNKDGFNERFIIEFEELLLEIRKDTGHKNTKLKKGELLGLFINDIEKYKK</sequence>
<dbReference type="KEGG" id="plw:D5F53_16980"/>
<evidence type="ECO:0000313" key="3">
    <source>
        <dbReference type="Proteomes" id="UP000266552"/>
    </source>
</evidence>
<keyword evidence="1" id="KW-1133">Transmembrane helix</keyword>
<proteinExistence type="predicted"/>
<dbReference type="AlphaFoldDB" id="A0A385TMM4"/>
<keyword evidence="3" id="KW-1185">Reference proteome</keyword>
<dbReference type="Proteomes" id="UP000266552">
    <property type="component" value="Chromosome"/>
</dbReference>
<gene>
    <name evidence="2" type="ORF">D5F53_16980</name>
</gene>
<feature type="transmembrane region" description="Helical" evidence="1">
    <location>
        <begin position="9"/>
        <end position="31"/>
    </location>
</feature>
<evidence type="ECO:0000256" key="1">
    <source>
        <dbReference type="SAM" id="Phobius"/>
    </source>
</evidence>
<protein>
    <submittedName>
        <fullName evidence="2">Uncharacterized protein</fullName>
    </submittedName>
</protein>
<dbReference type="RefSeq" id="WP_119848742.1">
    <property type="nucleotide sequence ID" value="NZ_CP032412.1"/>
</dbReference>
<organism evidence="2 3">
    <name type="scientific">Paenibacillus lautus</name>
    <name type="common">Bacillus lautus</name>
    <dbReference type="NCBI Taxonomy" id="1401"/>
    <lineage>
        <taxon>Bacteria</taxon>
        <taxon>Bacillati</taxon>
        <taxon>Bacillota</taxon>
        <taxon>Bacilli</taxon>
        <taxon>Bacillales</taxon>
        <taxon>Paenibacillaceae</taxon>
        <taxon>Paenibacillus</taxon>
    </lineage>
</organism>
<reference evidence="2 3" key="1">
    <citation type="submission" date="2018-09" db="EMBL/GenBank/DDBJ databases">
        <title>Genome Sequence of Paenibacillus lautus Strain E7593-69, Azo Dye-Degrading Bacteria, Isolated from Commercial Tattoo Inks.</title>
        <authorList>
            <person name="Nho S.W."/>
            <person name="Kim S.-J."/>
            <person name="Kweon O."/>
            <person name="Cerniglia C.E."/>
        </authorList>
    </citation>
    <scope>NUCLEOTIDE SEQUENCE [LARGE SCALE GENOMIC DNA]</scope>
    <source>
        <strain evidence="2 3">E7593-69</strain>
    </source>
</reference>
<accession>A0A385TMM4</accession>
<evidence type="ECO:0000313" key="2">
    <source>
        <dbReference type="EMBL" id="AYB44866.1"/>
    </source>
</evidence>
<keyword evidence="1" id="KW-0812">Transmembrane</keyword>